<dbReference type="InterPro" id="IPR024096">
    <property type="entry name" value="NO_sig/Golgi_transp_ligand-bd"/>
</dbReference>
<dbReference type="Pfam" id="PF07700">
    <property type="entry name" value="HNOB"/>
    <property type="match status" value="1"/>
</dbReference>
<accession>A0A6L2PGC3</accession>
<dbReference type="SUPFAM" id="SSF111126">
    <property type="entry name" value="Ligand-binding domain in the NO signalling and Golgi transport"/>
    <property type="match status" value="1"/>
</dbReference>
<proteinExistence type="predicted"/>
<dbReference type="GO" id="GO:0004383">
    <property type="term" value="F:guanylate cyclase activity"/>
    <property type="evidence" value="ECO:0007669"/>
    <property type="project" value="UniProtKB-EC"/>
</dbReference>
<dbReference type="AlphaFoldDB" id="A0A6L2PGC3"/>
<organism evidence="10 11">
    <name type="scientific">Coptotermes formosanus</name>
    <name type="common">Formosan subterranean termite</name>
    <dbReference type="NCBI Taxonomy" id="36987"/>
    <lineage>
        <taxon>Eukaryota</taxon>
        <taxon>Metazoa</taxon>
        <taxon>Ecdysozoa</taxon>
        <taxon>Arthropoda</taxon>
        <taxon>Hexapoda</taxon>
        <taxon>Insecta</taxon>
        <taxon>Pterygota</taxon>
        <taxon>Neoptera</taxon>
        <taxon>Polyneoptera</taxon>
        <taxon>Dictyoptera</taxon>
        <taxon>Blattodea</taxon>
        <taxon>Blattoidea</taxon>
        <taxon>Termitoidae</taxon>
        <taxon>Rhinotermitidae</taxon>
        <taxon>Coptotermes</taxon>
    </lineage>
</organism>
<evidence type="ECO:0000256" key="6">
    <source>
        <dbReference type="ARBA" id="ARBA00023004"/>
    </source>
</evidence>
<dbReference type="GO" id="GO:0000166">
    <property type="term" value="F:nucleotide binding"/>
    <property type="evidence" value="ECO:0007669"/>
    <property type="project" value="UniProtKB-KW"/>
</dbReference>
<keyword evidence="4" id="KW-0479">Metal-binding</keyword>
<reference evidence="11" key="1">
    <citation type="submission" date="2020-01" db="EMBL/GenBank/DDBJ databases">
        <title>Draft genome sequence of the Termite Coptotermes fromosanus.</title>
        <authorList>
            <person name="Itakura S."/>
            <person name="Yosikawa Y."/>
            <person name="Umezawa K."/>
        </authorList>
    </citation>
    <scope>NUCLEOTIDE SEQUENCE [LARGE SCALE GENOMIC DNA]</scope>
</reference>
<evidence type="ECO:0000256" key="3">
    <source>
        <dbReference type="ARBA" id="ARBA00022617"/>
    </source>
</evidence>
<evidence type="ECO:0000256" key="2">
    <source>
        <dbReference type="ARBA" id="ARBA00012202"/>
    </source>
</evidence>
<dbReference type="InterPro" id="IPR011644">
    <property type="entry name" value="Heme_NO-bd"/>
</dbReference>
<dbReference type="PANTHER" id="PTHR45655">
    <property type="entry name" value="GUANYLATE CYCLASE SOLUBLE SUBUNIT BETA-2"/>
    <property type="match status" value="1"/>
</dbReference>
<dbReference type="FunFam" id="3.30.450.260:FF:000002">
    <property type="entry name" value="guanylate cyclase soluble subunit alpha-2"/>
    <property type="match status" value="1"/>
</dbReference>
<dbReference type="InterPro" id="IPR042463">
    <property type="entry name" value="HNOB_dom_associated_sf"/>
</dbReference>
<dbReference type="GO" id="GO:0046872">
    <property type="term" value="F:metal ion binding"/>
    <property type="evidence" value="ECO:0007669"/>
    <property type="project" value="UniProtKB-KW"/>
</dbReference>
<evidence type="ECO:0000256" key="7">
    <source>
        <dbReference type="ARBA" id="ARBA00023293"/>
    </source>
</evidence>
<dbReference type="Pfam" id="PF07701">
    <property type="entry name" value="HNOBA"/>
    <property type="match status" value="1"/>
</dbReference>
<evidence type="ECO:0000259" key="9">
    <source>
        <dbReference type="Pfam" id="PF07701"/>
    </source>
</evidence>
<keyword evidence="11" id="KW-1185">Reference proteome</keyword>
<feature type="domain" description="Heme NO-binding" evidence="8">
    <location>
        <begin position="7"/>
        <end position="170"/>
    </location>
</feature>
<protein>
    <recommendedName>
        <fullName evidence="2">guanylate cyclase</fullName>
        <ecNumber evidence="2">4.6.1.2</ecNumber>
    </recommendedName>
</protein>
<keyword evidence="3" id="KW-0349">Heme</keyword>
<dbReference type="OrthoDB" id="6127067at2759"/>
<evidence type="ECO:0000313" key="11">
    <source>
        <dbReference type="Proteomes" id="UP000502823"/>
    </source>
</evidence>
<dbReference type="InterPro" id="IPR038158">
    <property type="entry name" value="H-NOX_domain_sf"/>
</dbReference>
<dbReference type="PANTHER" id="PTHR45655:SF2">
    <property type="entry name" value="GUANYLATE CYCLASE SOLUBLE SUBUNIT BETA-1"/>
    <property type="match status" value="1"/>
</dbReference>
<evidence type="ECO:0000256" key="5">
    <source>
        <dbReference type="ARBA" id="ARBA00022741"/>
    </source>
</evidence>
<dbReference type="FunFam" id="3.90.1520.10:FF:000001">
    <property type="entry name" value="Guanylate cyclase soluble subunit beta-1"/>
    <property type="match status" value="1"/>
</dbReference>
<evidence type="ECO:0000259" key="8">
    <source>
        <dbReference type="Pfam" id="PF07700"/>
    </source>
</evidence>
<evidence type="ECO:0000256" key="4">
    <source>
        <dbReference type="ARBA" id="ARBA00022723"/>
    </source>
</evidence>
<feature type="domain" description="Haem NO binding associated" evidence="9">
    <location>
        <begin position="211"/>
        <end position="296"/>
    </location>
</feature>
<dbReference type="GO" id="GO:0070482">
    <property type="term" value="P:response to oxygen levels"/>
    <property type="evidence" value="ECO:0007669"/>
    <property type="project" value="TreeGrafter"/>
</dbReference>
<keyword evidence="7" id="KW-0141">cGMP biosynthesis</keyword>
<gene>
    <name evidence="10" type="ORF">Cfor_12144</name>
</gene>
<name>A0A6L2PGC3_COPFO</name>
<evidence type="ECO:0000313" key="10">
    <source>
        <dbReference type="EMBL" id="GFG31603.1"/>
    </source>
</evidence>
<dbReference type="InParanoid" id="A0A6L2PGC3"/>
<dbReference type="Gene3D" id="3.90.1520.10">
    <property type="entry name" value="H-NOX domain"/>
    <property type="match status" value="1"/>
</dbReference>
<sequence length="309" mass="35173">MRDVLQYGFVNYALELLVVKTFGEETWEKIKKNAEVAMEGQFLVRQIYEDEITYNLIHAAVDVLQIPANAILELFGKTFFEFCQDSGYDKILQVLGATPRDFLQNLDALHDHLGTLYPGMRAPSFRCTERPEDGALLLHYYSDRPGLEHIVIGIVKTVASKLHGTEVEVEILKTKEECDHVQFLITELSGPGKTSCPEATQVQQTLSIEPKVSPATFCRVFPFHLLFDRELRVVQTGSTVARVMPRVTRPGCRITDILDMVRPHLELTFENILSHINTVYVLKTKPGVMEAEHQDVTQEFSYLRLKYGN</sequence>
<evidence type="ECO:0000256" key="1">
    <source>
        <dbReference type="ARBA" id="ARBA00001971"/>
    </source>
</evidence>
<dbReference type="Gene3D" id="3.30.450.260">
    <property type="entry name" value="Haem NO binding associated domain"/>
    <property type="match status" value="1"/>
</dbReference>
<comment type="cofactor">
    <cofactor evidence="1">
        <name>heme</name>
        <dbReference type="ChEBI" id="CHEBI:30413"/>
    </cofactor>
</comment>
<dbReference type="EC" id="4.6.1.2" evidence="2"/>
<dbReference type="InterPro" id="IPR011645">
    <property type="entry name" value="HNOB_dom_associated"/>
</dbReference>
<dbReference type="GO" id="GO:0008074">
    <property type="term" value="C:guanylate cyclase complex, soluble"/>
    <property type="evidence" value="ECO:0007669"/>
    <property type="project" value="TreeGrafter"/>
</dbReference>
<dbReference type="EMBL" id="BLKM01004523">
    <property type="protein sequence ID" value="GFG31603.1"/>
    <property type="molecule type" value="Genomic_DNA"/>
</dbReference>
<keyword evidence="6" id="KW-0408">Iron</keyword>
<dbReference type="FunCoup" id="A0A6L2PGC3">
    <property type="interactions" value="256"/>
</dbReference>
<dbReference type="Proteomes" id="UP000502823">
    <property type="component" value="Unassembled WGS sequence"/>
</dbReference>
<keyword evidence="5" id="KW-0547">Nucleotide-binding</keyword>
<dbReference type="GO" id="GO:0019934">
    <property type="term" value="P:cGMP-mediated signaling"/>
    <property type="evidence" value="ECO:0007669"/>
    <property type="project" value="TreeGrafter"/>
</dbReference>
<dbReference type="GO" id="GO:0020037">
    <property type="term" value="F:heme binding"/>
    <property type="evidence" value="ECO:0007669"/>
    <property type="project" value="InterPro"/>
</dbReference>
<comment type="caution">
    <text evidence="10">The sequence shown here is derived from an EMBL/GenBank/DDBJ whole genome shotgun (WGS) entry which is preliminary data.</text>
</comment>